<keyword evidence="10" id="KW-1185">Reference proteome</keyword>
<evidence type="ECO:0000256" key="6">
    <source>
        <dbReference type="SAM" id="MobiDB-lite"/>
    </source>
</evidence>
<sequence length="360" mass="41808">MRGEDISQPKLFITTTVTDFVPKSHPLRSLRKLLDAALKELDDHFDDMYSDIGRESVAPERLIRASLLQVLYTIRSERQLVEQIRYNMLYRWFVGLEMDDAVWHHSTFTKNRARLLEHAVLPELFDAVLRQARKRHLLSDDHFSVDGTLIDAWASHKSFQPRDDDDDDAPQSRERDFHGEKRSNQTHSSRTDPDAELMRKNKGQESKLRYGVCHVTENRNHFVVKVKTAPAASVTEREVSLDLLAEIKGEHLKTLGGDKAFDTHDYVDACRVMKFTPHFAQNIERKGGSAIDERTTRHPGYKISLRRRKMIEATFGWVKQYGGLRRIMYRGMPRVDAAVTFAVTVYNLLRINNLQPHWQE</sequence>
<dbReference type="GO" id="GO:0006313">
    <property type="term" value="P:DNA transposition"/>
    <property type="evidence" value="ECO:0007669"/>
    <property type="project" value="InterPro"/>
</dbReference>
<dbReference type="GO" id="GO:0003677">
    <property type="term" value="F:DNA binding"/>
    <property type="evidence" value="ECO:0007669"/>
    <property type="project" value="UniProtKB-KW"/>
</dbReference>
<proteinExistence type="inferred from homology"/>
<dbReference type="Pfam" id="PF01609">
    <property type="entry name" value="DDE_Tnp_1"/>
    <property type="match status" value="1"/>
</dbReference>
<comment type="function">
    <text evidence="1">Involved in the transposition of the insertion sequence IS5.</text>
</comment>
<dbReference type="InterPro" id="IPR008490">
    <property type="entry name" value="Transposase_InsH_N"/>
</dbReference>
<evidence type="ECO:0000259" key="8">
    <source>
        <dbReference type="Pfam" id="PF05598"/>
    </source>
</evidence>
<evidence type="ECO:0000313" key="10">
    <source>
        <dbReference type="Proteomes" id="UP000235116"/>
    </source>
</evidence>
<evidence type="ECO:0000256" key="4">
    <source>
        <dbReference type="ARBA" id="ARBA00023125"/>
    </source>
</evidence>
<evidence type="ECO:0000256" key="2">
    <source>
        <dbReference type="ARBA" id="ARBA00010075"/>
    </source>
</evidence>
<evidence type="ECO:0000259" key="7">
    <source>
        <dbReference type="Pfam" id="PF01609"/>
    </source>
</evidence>
<dbReference type="NCBIfam" id="NF033581">
    <property type="entry name" value="transpos_IS5_4"/>
    <property type="match status" value="1"/>
</dbReference>
<evidence type="ECO:0000256" key="3">
    <source>
        <dbReference type="ARBA" id="ARBA00022578"/>
    </source>
</evidence>
<dbReference type="InterPro" id="IPR002559">
    <property type="entry name" value="Transposase_11"/>
</dbReference>
<dbReference type="PANTHER" id="PTHR35604">
    <property type="entry name" value="TRANSPOSASE INSH FOR INSERTION SEQUENCE ELEMENT IS5A-RELATED"/>
    <property type="match status" value="1"/>
</dbReference>
<feature type="compositionally biased region" description="Basic and acidic residues" evidence="6">
    <location>
        <begin position="170"/>
        <end position="203"/>
    </location>
</feature>
<comment type="similarity">
    <text evidence="2">Belongs to the transposase 11 family.</text>
</comment>
<dbReference type="EMBL" id="CP022684">
    <property type="protein sequence ID" value="AUM11022.1"/>
    <property type="molecule type" value="Genomic_DNA"/>
</dbReference>
<dbReference type="RefSeq" id="WP_101892368.1">
    <property type="nucleotide sequence ID" value="NZ_CP022684.1"/>
</dbReference>
<dbReference type="Proteomes" id="UP000235116">
    <property type="component" value="Chromosome"/>
</dbReference>
<organism evidence="9 10">
    <name type="scientific">Ketobacter alkanivorans</name>
    <dbReference type="NCBI Taxonomy" id="1917421"/>
    <lineage>
        <taxon>Bacteria</taxon>
        <taxon>Pseudomonadati</taxon>
        <taxon>Pseudomonadota</taxon>
        <taxon>Gammaproteobacteria</taxon>
        <taxon>Pseudomonadales</taxon>
        <taxon>Ketobacteraceae</taxon>
        <taxon>Ketobacter</taxon>
    </lineage>
</organism>
<keyword evidence="4" id="KW-0238">DNA-binding</keyword>
<dbReference type="OrthoDB" id="9182628at2"/>
<name>A0A2K9LFG8_9GAMM</name>
<feature type="domain" description="Transposase IS4-like" evidence="7">
    <location>
        <begin position="199"/>
        <end position="348"/>
    </location>
</feature>
<reference evidence="10" key="1">
    <citation type="submission" date="2017-08" db="EMBL/GenBank/DDBJ databases">
        <title>Direct submision.</title>
        <authorList>
            <person name="Kim S.-J."/>
            <person name="Rhee S.-K."/>
        </authorList>
    </citation>
    <scope>NUCLEOTIDE SEQUENCE [LARGE SCALE GENOMIC DNA]</scope>
    <source>
        <strain evidence="10">GI5</strain>
    </source>
</reference>
<feature type="domain" description="Transposase InsH N-terminal" evidence="8">
    <location>
        <begin position="18"/>
        <end position="114"/>
    </location>
</feature>
<feature type="region of interest" description="Disordered" evidence="6">
    <location>
        <begin position="159"/>
        <end position="203"/>
    </location>
</feature>
<dbReference type="AlphaFoldDB" id="A0A2K9LFG8"/>
<dbReference type="GO" id="GO:0004803">
    <property type="term" value="F:transposase activity"/>
    <property type="evidence" value="ECO:0007669"/>
    <property type="project" value="InterPro"/>
</dbReference>
<dbReference type="PANTHER" id="PTHR35604:SF2">
    <property type="entry name" value="TRANSPOSASE INSH FOR INSERTION SEQUENCE ELEMENT IS5A-RELATED"/>
    <property type="match status" value="1"/>
</dbReference>
<gene>
    <name evidence="9" type="ORF">Kalk_00555</name>
</gene>
<protein>
    <submittedName>
        <fullName evidence="9">IS5/IS1182 family transposase</fullName>
    </submittedName>
</protein>
<dbReference type="Pfam" id="PF05598">
    <property type="entry name" value="DUF772"/>
    <property type="match status" value="1"/>
</dbReference>
<dbReference type="KEGG" id="kak:Kalk_00555"/>
<keyword evidence="3" id="KW-0815">Transposition</keyword>
<evidence type="ECO:0000256" key="5">
    <source>
        <dbReference type="ARBA" id="ARBA00023172"/>
    </source>
</evidence>
<evidence type="ECO:0000313" key="9">
    <source>
        <dbReference type="EMBL" id="AUM11022.1"/>
    </source>
</evidence>
<keyword evidence="5" id="KW-0233">DNA recombination</keyword>
<evidence type="ECO:0000256" key="1">
    <source>
        <dbReference type="ARBA" id="ARBA00003544"/>
    </source>
</evidence>
<dbReference type="InterPro" id="IPR047959">
    <property type="entry name" value="Transpos_IS5"/>
</dbReference>
<accession>A0A2K9LFG8</accession>